<dbReference type="GO" id="GO:0033550">
    <property type="term" value="F:MAP kinase tyrosine phosphatase activity"/>
    <property type="evidence" value="ECO:0007669"/>
    <property type="project" value="TreeGrafter"/>
</dbReference>
<dbReference type="InterPro" id="IPR000340">
    <property type="entry name" value="Dual-sp_phosphatase_cat-dom"/>
</dbReference>
<evidence type="ECO:0000256" key="4">
    <source>
        <dbReference type="ARBA" id="ARBA00022912"/>
    </source>
</evidence>
<gene>
    <name evidence="7" type="ordered locus">CGB_D7750C</name>
</gene>
<dbReference type="GeneID" id="10189574"/>
<accession>E6R4P8</accession>
<dbReference type="GO" id="GO:0008330">
    <property type="term" value="F:protein tyrosine/threonine phosphatase activity"/>
    <property type="evidence" value="ECO:0007669"/>
    <property type="project" value="TreeGrafter"/>
</dbReference>
<organism evidence="7 8">
    <name type="scientific">Cryptococcus gattii serotype B (strain WM276 / ATCC MYA-4071)</name>
    <name type="common">Filobasidiella gattii</name>
    <name type="synonym">Cryptococcus bacillisporus</name>
    <dbReference type="NCBI Taxonomy" id="367775"/>
    <lineage>
        <taxon>Eukaryota</taxon>
        <taxon>Fungi</taxon>
        <taxon>Dikarya</taxon>
        <taxon>Basidiomycota</taxon>
        <taxon>Agaricomycotina</taxon>
        <taxon>Tremellomycetes</taxon>
        <taxon>Tremellales</taxon>
        <taxon>Cryptococcaceae</taxon>
        <taxon>Cryptococcus</taxon>
        <taxon>Cryptococcus gattii species complex</taxon>
    </lineage>
</organism>
<dbReference type="OrthoDB" id="2017893at2759"/>
<dbReference type="HOGENOM" id="CLU_055468_0_0_1"/>
<reference key="2">
    <citation type="journal article" date="2011" name="MBio">
        <title>Genome variation in Cryptococcus gattii, an emerging pathogen of immunocompetent hosts.</title>
        <authorList>
            <person name="D'Souza C.A."/>
            <person name="Kronstad J.W."/>
            <person name="Taylor G."/>
            <person name="Warren R."/>
            <person name="Yuen M."/>
            <person name="Hu G."/>
            <person name="Jung W.H."/>
            <person name="Sham A."/>
            <person name="Kidd S.E."/>
            <person name="Tangen K."/>
            <person name="Lee N."/>
            <person name="Zeilmaker T."/>
            <person name="Sawkins J."/>
            <person name="McVicker G."/>
            <person name="Shah S."/>
            <person name="Gnerre S."/>
            <person name="Griggs A."/>
            <person name="Zeng Q."/>
            <person name="Bartlett K."/>
            <person name="Li W."/>
            <person name="Wang X."/>
            <person name="Heitman J."/>
            <person name="Stajich J.E."/>
            <person name="Fraser J.A."/>
            <person name="Meyer W."/>
            <person name="Carter D."/>
            <person name="Schein J."/>
            <person name="Krzywinski M."/>
            <person name="Kwong-Chung K.J."/>
            <person name="Varma A."/>
            <person name="Wang J."/>
            <person name="Brunham R."/>
            <person name="Fyfe M."/>
            <person name="Ouellette B.F.F."/>
            <person name="Siddiqui A."/>
            <person name="Marra M."/>
            <person name="Jones S."/>
            <person name="Holt R."/>
            <person name="Birren B.W."/>
            <person name="Galagan J.E."/>
            <person name="Cuomo C.A."/>
        </authorList>
    </citation>
    <scope>NUCLEOTIDE SEQUENCE</scope>
    <source>
        <strain>WM276</strain>
    </source>
</reference>
<feature type="compositionally biased region" description="Pro residues" evidence="5">
    <location>
        <begin position="24"/>
        <end position="36"/>
    </location>
</feature>
<comment type="similarity">
    <text evidence="1">Belongs to the protein-tyrosine phosphatase family. Non-receptor class dual specificity subfamily.</text>
</comment>
<keyword evidence="8" id="KW-1185">Reference proteome</keyword>
<keyword evidence="4" id="KW-0904">Protein phosphatase</keyword>
<dbReference type="PANTHER" id="PTHR10159:SF519">
    <property type="entry name" value="DUAL SPECIFICITY PROTEIN PHOSPHATASE MPK3"/>
    <property type="match status" value="1"/>
</dbReference>
<dbReference type="Gene3D" id="3.90.190.10">
    <property type="entry name" value="Protein tyrosine phosphatase superfamily"/>
    <property type="match status" value="1"/>
</dbReference>
<feature type="compositionally biased region" description="Low complexity" evidence="5">
    <location>
        <begin position="58"/>
        <end position="73"/>
    </location>
</feature>
<dbReference type="GO" id="GO:0005737">
    <property type="term" value="C:cytoplasm"/>
    <property type="evidence" value="ECO:0007669"/>
    <property type="project" value="TreeGrafter"/>
</dbReference>
<feature type="region of interest" description="Disordered" evidence="5">
    <location>
        <begin position="1"/>
        <end position="84"/>
    </location>
</feature>
<evidence type="ECO:0000256" key="1">
    <source>
        <dbReference type="ARBA" id="ARBA00008601"/>
    </source>
</evidence>
<dbReference type="InterPro" id="IPR000387">
    <property type="entry name" value="Tyr_Pase_dom"/>
</dbReference>
<dbReference type="GO" id="GO:0017017">
    <property type="term" value="F:MAP kinase tyrosine/serine/threonine phosphatase activity"/>
    <property type="evidence" value="ECO:0007669"/>
    <property type="project" value="TreeGrafter"/>
</dbReference>
<dbReference type="InterPro" id="IPR029021">
    <property type="entry name" value="Prot-tyrosine_phosphatase-like"/>
</dbReference>
<evidence type="ECO:0000256" key="3">
    <source>
        <dbReference type="ARBA" id="ARBA00022801"/>
    </source>
</evidence>
<dbReference type="PROSITE" id="PS00383">
    <property type="entry name" value="TYR_PHOSPHATASE_1"/>
    <property type="match status" value="1"/>
</dbReference>
<keyword evidence="3" id="KW-0378">Hydrolase</keyword>
<dbReference type="RefSeq" id="XP_003193820.1">
    <property type="nucleotide sequence ID" value="XM_003193772.1"/>
</dbReference>
<evidence type="ECO:0000313" key="7">
    <source>
        <dbReference type="EMBL" id="ADV22033.1"/>
    </source>
</evidence>
<dbReference type="PROSITE" id="PS50056">
    <property type="entry name" value="TYR_PHOSPHATASE_2"/>
    <property type="match status" value="1"/>
</dbReference>
<dbReference type="InterPro" id="IPR020422">
    <property type="entry name" value="TYR_PHOSPHATASE_DUAL_dom"/>
</dbReference>
<dbReference type="SUPFAM" id="SSF52799">
    <property type="entry name" value="(Phosphotyrosine protein) phosphatases II"/>
    <property type="match status" value="1"/>
</dbReference>
<sequence length="412" mass="44822">MSSPPPVHPRRPKPKRLSLSLPLSPSPARPRPPGPRRPSLLALITQPPAAYPPPAPASPSSSSPAASTSTTPTTSPPLPPTFALAAPTAYPFRQTEPYQDGPVQVLPGIWLGAEESVSRWDVWATNATGNRVRVMNVAQEVEDPFGPGLSRVSGWSAPSGLPEEMPSRKLKLKAYPAVAAGDGARPIPHVEYCHARWSHGELGLADLPEDACLTDVLYPRAPESSERPWRFWETIRWMEEGRQRGIPILIHCQCGVSRSATLAIAYTLALAAAGAMPQYLGHIRVMQDAYDFVKGKSCWIGPNHSLVFQLVDFARSLTTLLSSHYATTPNALIKTSFPTAAESQLSEAEWARRRREFDEDDMGEYTTDRGTTASDGQTAVESCMSAEEAGEEARRLDAAMLARREAAIKEAM</sequence>
<evidence type="ECO:0000256" key="2">
    <source>
        <dbReference type="ARBA" id="ARBA00013064"/>
    </source>
</evidence>
<dbReference type="VEuPathDB" id="FungiDB:CGB_D7750C"/>
<dbReference type="Pfam" id="PF00782">
    <property type="entry name" value="DSPc"/>
    <property type="match status" value="1"/>
</dbReference>
<dbReference type="EMBL" id="CP000289">
    <property type="protein sequence ID" value="ADV22033.1"/>
    <property type="molecule type" value="Genomic_DNA"/>
</dbReference>
<dbReference type="PANTHER" id="PTHR10159">
    <property type="entry name" value="DUAL SPECIFICITY PROTEIN PHOSPHATASE"/>
    <property type="match status" value="1"/>
</dbReference>
<protein>
    <recommendedName>
        <fullName evidence="2">protein-tyrosine-phosphatase</fullName>
        <ecNumber evidence="2">3.1.3.48</ecNumber>
    </recommendedName>
</protein>
<dbReference type="SMART" id="SM00195">
    <property type="entry name" value="DSPc"/>
    <property type="match status" value="1"/>
</dbReference>
<dbReference type="eggNOG" id="KOG1716">
    <property type="taxonomic scope" value="Eukaryota"/>
</dbReference>
<name>E6R4P8_CRYGW</name>
<dbReference type="GO" id="GO:0043409">
    <property type="term" value="P:negative regulation of MAPK cascade"/>
    <property type="evidence" value="ECO:0007669"/>
    <property type="project" value="TreeGrafter"/>
</dbReference>
<feature type="domain" description="Tyrosine specific protein phosphatases" evidence="6">
    <location>
        <begin position="229"/>
        <end position="284"/>
    </location>
</feature>
<dbReference type="Proteomes" id="UP000007805">
    <property type="component" value="Chromosome D"/>
</dbReference>
<dbReference type="KEGG" id="cgi:CGB_D7750C"/>
<proteinExistence type="inferred from homology"/>
<evidence type="ECO:0000259" key="6">
    <source>
        <dbReference type="PROSITE" id="PS50056"/>
    </source>
</evidence>
<dbReference type="EC" id="3.1.3.48" evidence="2"/>
<evidence type="ECO:0000313" key="8">
    <source>
        <dbReference type="Proteomes" id="UP000007805"/>
    </source>
</evidence>
<evidence type="ECO:0000256" key="5">
    <source>
        <dbReference type="SAM" id="MobiDB-lite"/>
    </source>
</evidence>
<feature type="region of interest" description="Disordered" evidence="5">
    <location>
        <begin position="358"/>
        <end position="377"/>
    </location>
</feature>
<dbReference type="AlphaFoldDB" id="E6R4P8"/>
<dbReference type="InterPro" id="IPR016130">
    <property type="entry name" value="Tyr_Pase_AS"/>
</dbReference>
<feature type="compositionally biased region" description="Polar residues" evidence="5">
    <location>
        <begin position="368"/>
        <end position="377"/>
    </location>
</feature>
<reference evidence="7 8" key="1">
    <citation type="journal article" date="2011" name="MBio">
        <title>Genome variation in Cryptococcus gattii, an emerging pathogen of immunocompetent hosts.</title>
        <authorList>
            <person name="D'Souza C.A."/>
            <person name="Kronstad J.W."/>
            <person name="Taylor G."/>
            <person name="Warren R."/>
            <person name="Yuen M."/>
            <person name="Hu G."/>
            <person name="Jung W.H."/>
            <person name="Sham A."/>
            <person name="Kidd S.E."/>
            <person name="Tangen K."/>
            <person name="Lee N."/>
            <person name="Zeilmaker T."/>
            <person name="Sawkins J."/>
            <person name="McVicker G."/>
            <person name="Shah S."/>
            <person name="Gnerre S."/>
            <person name="Griggs A."/>
            <person name="Zeng Q."/>
            <person name="Bartlett K."/>
            <person name="Li W."/>
            <person name="Wang X."/>
            <person name="Heitman J."/>
            <person name="Stajich J.E."/>
            <person name="Fraser J.A."/>
            <person name="Meyer W."/>
            <person name="Carter D."/>
            <person name="Schein J."/>
            <person name="Krzywinski M."/>
            <person name="Kwon-Chung K.J."/>
            <person name="Varma A."/>
            <person name="Wang J."/>
            <person name="Brunham R."/>
            <person name="Fyfe M."/>
            <person name="Ouellette B.F."/>
            <person name="Siddiqui A."/>
            <person name="Marra M."/>
            <person name="Jones S."/>
            <person name="Holt R."/>
            <person name="Birren B.W."/>
            <person name="Galagan J.E."/>
            <person name="Cuomo C.A."/>
        </authorList>
    </citation>
    <scope>NUCLEOTIDE SEQUENCE [LARGE SCALE GENOMIC DNA]</scope>
    <source>
        <strain evidence="8">WM276 / ATCC MYA-4071</strain>
    </source>
</reference>